<dbReference type="InterPro" id="IPR043504">
    <property type="entry name" value="Peptidase_S1_PA_chymotrypsin"/>
</dbReference>
<keyword evidence="3 5" id="KW-1133">Transmembrane helix</keyword>
<dbReference type="PATRIC" id="fig|1544413.3.peg.281"/>
<keyword evidence="2 5" id="KW-0812">Transmembrane</keyword>
<evidence type="ECO:0000256" key="4">
    <source>
        <dbReference type="ARBA" id="ARBA00023136"/>
    </source>
</evidence>
<dbReference type="Pfam" id="PF13365">
    <property type="entry name" value="Trypsin_2"/>
    <property type="match status" value="1"/>
</dbReference>
<dbReference type="Proteomes" id="UP000050488">
    <property type="component" value="Unassembled WGS sequence"/>
</dbReference>
<dbReference type="GO" id="GO:0009403">
    <property type="term" value="P:toxin biosynthetic process"/>
    <property type="evidence" value="ECO:0007669"/>
    <property type="project" value="InterPro"/>
</dbReference>
<dbReference type="InterPro" id="IPR001940">
    <property type="entry name" value="Peptidase_S1C"/>
</dbReference>
<dbReference type="InterPro" id="IPR009003">
    <property type="entry name" value="Peptidase_S1_PA"/>
</dbReference>
<keyword evidence="4 5" id="KW-0472">Membrane</keyword>
<dbReference type="InterPro" id="IPR047680">
    <property type="entry name" value="MarP-like"/>
</dbReference>
<dbReference type="AlphaFoldDB" id="A0A0Q0U5D8"/>
<dbReference type="GO" id="GO:0006508">
    <property type="term" value="P:proteolysis"/>
    <property type="evidence" value="ECO:0007669"/>
    <property type="project" value="UniProtKB-KW"/>
</dbReference>
<dbReference type="OrthoDB" id="9766361at2"/>
<feature type="transmembrane region" description="Helical" evidence="5">
    <location>
        <begin position="29"/>
        <end position="50"/>
    </location>
</feature>
<keyword evidence="7" id="KW-1185">Reference proteome</keyword>
<dbReference type="Pfam" id="PF02674">
    <property type="entry name" value="Colicin_V"/>
    <property type="match status" value="1"/>
</dbReference>
<dbReference type="GO" id="GO:0004252">
    <property type="term" value="F:serine-type endopeptidase activity"/>
    <property type="evidence" value="ECO:0007669"/>
    <property type="project" value="InterPro"/>
</dbReference>
<evidence type="ECO:0000256" key="2">
    <source>
        <dbReference type="ARBA" id="ARBA00022692"/>
    </source>
</evidence>
<keyword evidence="6" id="KW-0378">Hydrolase</keyword>
<keyword evidence="6" id="KW-0645">Protease</keyword>
<dbReference type="EC" id="3.4.21.-" evidence="6"/>
<dbReference type="GO" id="GO:0016020">
    <property type="term" value="C:membrane"/>
    <property type="evidence" value="ECO:0007669"/>
    <property type="project" value="UniProtKB-SubCell"/>
</dbReference>
<dbReference type="RefSeq" id="WP_055176230.1">
    <property type="nucleotide sequence ID" value="NZ_JAUSQY010000001.1"/>
</dbReference>
<organism evidence="6 7">
    <name type="scientific">Corynebacterium lowii</name>
    <dbReference type="NCBI Taxonomy" id="1544413"/>
    <lineage>
        <taxon>Bacteria</taxon>
        <taxon>Bacillati</taxon>
        <taxon>Actinomycetota</taxon>
        <taxon>Actinomycetes</taxon>
        <taxon>Mycobacteriales</taxon>
        <taxon>Corynebacteriaceae</taxon>
        <taxon>Corynebacterium</taxon>
    </lineage>
</organism>
<feature type="transmembrane region" description="Helical" evidence="5">
    <location>
        <begin position="100"/>
        <end position="124"/>
    </location>
</feature>
<dbReference type="SUPFAM" id="SSF50494">
    <property type="entry name" value="Trypsin-like serine proteases"/>
    <property type="match status" value="1"/>
</dbReference>
<gene>
    <name evidence="6" type="ORF">Clow_00279</name>
</gene>
<protein>
    <submittedName>
        <fullName evidence="6">Serine protease</fullName>
        <ecNumber evidence="6">3.4.21.-</ecNumber>
    </submittedName>
</protein>
<proteinExistence type="predicted"/>
<dbReference type="STRING" id="1544413.Clow_00279"/>
<name>A0A0Q0U5D8_9CORY</name>
<evidence type="ECO:0000256" key="1">
    <source>
        <dbReference type="ARBA" id="ARBA00004141"/>
    </source>
</evidence>
<comment type="caution">
    <text evidence="6">The sequence shown here is derived from an EMBL/GenBank/DDBJ whole genome shotgun (WGS) entry which is preliminary data.</text>
</comment>
<dbReference type="InterPro" id="IPR003825">
    <property type="entry name" value="Colicin-V_CvpA"/>
</dbReference>
<sequence length="392" mass="40261">MVDVLIAFACLLALLGGWRQGGVASFLSAVGVLAGLIAGAGLMPLVMPLTDSVGLRFLMAVGVLLLLVAVGNLVGGMIGSALRNGMKTRSSVKVDSGLGALFQVAVTLVVVWLVSIPAATGVGGQLATGIQSSRILAGVDRVVPDSASRLPSKISALLSDTGLPPVISPFGQGISPEVEAPKIQVDNVALVEQLRPSVIHVMGDAPGCRRRLMGSGFVAAPDYVITNAHVVAGTNQVRLDTAVGVRDSQVVLYDPEMDIAVLHSPGLGLAPLAWADYTAETGQDAMVMGFPESGPFEAAPARVREALTIAGPDIYASGRFEREAYTVRGSVREGNSGGPLLDESGAVLGVVFGASVDQSDTGYALTGREARERIGEITALTQPVATGECVAR</sequence>
<comment type="subcellular location">
    <subcellularLocation>
        <location evidence="1">Membrane</location>
        <topology evidence="1">Multi-pass membrane protein</topology>
    </subcellularLocation>
</comment>
<dbReference type="EMBL" id="LKEV01000001">
    <property type="protein sequence ID" value="KQB87225.1"/>
    <property type="molecule type" value="Genomic_DNA"/>
</dbReference>
<evidence type="ECO:0000256" key="5">
    <source>
        <dbReference type="SAM" id="Phobius"/>
    </source>
</evidence>
<dbReference type="PANTHER" id="PTHR43019:SF23">
    <property type="entry name" value="PROTEASE DO-LIKE 5, CHLOROPLASTIC"/>
    <property type="match status" value="1"/>
</dbReference>
<feature type="transmembrane region" description="Helical" evidence="5">
    <location>
        <begin position="57"/>
        <end position="80"/>
    </location>
</feature>
<accession>A0A0Q0U5D8</accession>
<dbReference type="NCBIfam" id="NF033740">
    <property type="entry name" value="MarP_fam_protase"/>
    <property type="match status" value="1"/>
</dbReference>
<evidence type="ECO:0000313" key="6">
    <source>
        <dbReference type="EMBL" id="KQB87225.1"/>
    </source>
</evidence>
<evidence type="ECO:0000256" key="3">
    <source>
        <dbReference type="ARBA" id="ARBA00022989"/>
    </source>
</evidence>
<evidence type="ECO:0000313" key="7">
    <source>
        <dbReference type="Proteomes" id="UP000050488"/>
    </source>
</evidence>
<reference evidence="6 7" key="1">
    <citation type="submission" date="2015-10" db="EMBL/GenBank/DDBJ databases">
        <title>Corynebacteirum lowii and Corynebacterium oculi species nova, derived from human clinical disease and and emended description of Corynebacterium mastiditis.</title>
        <authorList>
            <person name="Bernard K."/>
            <person name="Pacheco A.L."/>
            <person name="Mcdougall C."/>
            <person name="Burtx T."/>
            <person name="Weibe D."/>
            <person name="Tyler S."/>
            <person name="Olson A.B."/>
            <person name="Cnockaert M."/>
            <person name="Eguchi H."/>
            <person name="Kuwahara T."/>
            <person name="Nakayama-Imaohji H."/>
            <person name="Boudewijins M."/>
            <person name="Van Hoecke F."/>
            <person name="Bernier A.-M."/>
            <person name="Vandamme P."/>
        </authorList>
    </citation>
    <scope>NUCLEOTIDE SEQUENCE [LARGE SCALE GENOMIC DNA]</scope>
    <source>
        <strain evidence="6 7">NML 130206</strain>
    </source>
</reference>
<dbReference type="PRINTS" id="PR00834">
    <property type="entry name" value="PROTEASES2C"/>
</dbReference>
<dbReference type="Gene3D" id="2.40.10.10">
    <property type="entry name" value="Trypsin-like serine proteases"/>
    <property type="match status" value="2"/>
</dbReference>
<dbReference type="PANTHER" id="PTHR43019">
    <property type="entry name" value="SERINE ENDOPROTEASE DEGS"/>
    <property type="match status" value="1"/>
</dbReference>